<keyword evidence="2 4" id="KW-0378">Hydrolase</keyword>
<dbReference type="EMBL" id="RXIH01000032">
    <property type="protein sequence ID" value="RZN55963.1"/>
    <property type="molecule type" value="Genomic_DNA"/>
</dbReference>
<dbReference type="PANTHER" id="PTHR19288">
    <property type="entry name" value="4-NITROPHENYLPHOSPHATASE-RELATED"/>
    <property type="match status" value="1"/>
</dbReference>
<name>A0A520KF89_9CREN</name>
<proteinExistence type="predicted"/>
<dbReference type="InterPro" id="IPR023214">
    <property type="entry name" value="HAD_sf"/>
</dbReference>
<dbReference type="NCBIfam" id="TIGR01460">
    <property type="entry name" value="HAD-SF-IIA"/>
    <property type="match status" value="1"/>
</dbReference>
<evidence type="ECO:0000313" key="5">
    <source>
        <dbReference type="EMBL" id="TDA40506.1"/>
    </source>
</evidence>
<protein>
    <submittedName>
        <fullName evidence="4">HAD-IIA family hydrolase</fullName>
    </submittedName>
</protein>
<comment type="caution">
    <text evidence="4">The sequence shown here is derived from an EMBL/GenBank/DDBJ whole genome shotgun (WGS) entry which is preliminary data.</text>
</comment>
<dbReference type="Proteomes" id="UP000317265">
    <property type="component" value="Unassembled WGS sequence"/>
</dbReference>
<dbReference type="Pfam" id="PF13344">
    <property type="entry name" value="Hydrolase_6"/>
    <property type="match status" value="1"/>
</dbReference>
<dbReference type="Gene3D" id="3.40.50.1000">
    <property type="entry name" value="HAD superfamily/HAD-like"/>
    <property type="match status" value="2"/>
</dbReference>
<reference evidence="5 7" key="1">
    <citation type="journal article" date="2019" name="Nat. Microbiol.">
        <title>Expanding anaerobic alkane metabolism in the domain of Archaea.</title>
        <authorList>
            <person name="Wang Y."/>
            <person name="Wegener G."/>
            <person name="Hou J."/>
            <person name="Wang F."/>
            <person name="Xiao X."/>
        </authorList>
    </citation>
    <scope>NUCLEOTIDE SEQUENCE [LARGE SCALE GENOMIC DNA]</scope>
    <source>
        <strain evidence="5">WYZ-LMO11</strain>
    </source>
</reference>
<dbReference type="InterPro" id="IPR006357">
    <property type="entry name" value="HAD-SF_hydro_IIA"/>
</dbReference>
<evidence type="ECO:0000256" key="1">
    <source>
        <dbReference type="ARBA" id="ARBA00022723"/>
    </source>
</evidence>
<evidence type="ECO:0000313" key="7">
    <source>
        <dbReference type="Proteomes" id="UP000317265"/>
    </source>
</evidence>
<sequence>MNIKGLIIDLDGCVYRGNTLIEGSDKAIEIIRSKGIRILFLTNNSTMTQDEYANKLNNMGIPTNPYEILTSAIATANYMRKFKREKCYIIGEKALIEAIKNEGFEILNEENAHLAKYVICGLDRNLTYKKIAAACIAIQNGAKFIATNNDPNLPIEKGYLPGAGAIVGAIRIATGIKPVIIGKPSKYIINMAIRELGLKKSEIAIVGDRVETDIKAGKKAKIFTILIGDKFSKEPDLIVKNLLELSKLL</sequence>
<keyword evidence="3" id="KW-0460">Magnesium</keyword>
<dbReference type="PIRSF" id="PIRSF000915">
    <property type="entry name" value="PGP-type_phosphatase"/>
    <property type="match status" value="1"/>
</dbReference>
<dbReference type="FunFam" id="3.40.50.1000:FF:000053">
    <property type="entry name" value="TIGR01457 family HAD hydrolase"/>
    <property type="match status" value="1"/>
</dbReference>
<dbReference type="Proteomes" id="UP000316080">
    <property type="component" value="Unassembled WGS sequence"/>
</dbReference>
<dbReference type="SUPFAM" id="SSF56784">
    <property type="entry name" value="HAD-like"/>
    <property type="match status" value="1"/>
</dbReference>
<dbReference type="EMBL" id="QNVI01000002">
    <property type="protein sequence ID" value="TDA40506.1"/>
    <property type="molecule type" value="Genomic_DNA"/>
</dbReference>
<evidence type="ECO:0000256" key="3">
    <source>
        <dbReference type="ARBA" id="ARBA00022842"/>
    </source>
</evidence>
<dbReference type="GO" id="GO:0046872">
    <property type="term" value="F:metal ion binding"/>
    <property type="evidence" value="ECO:0007669"/>
    <property type="project" value="UniProtKB-KW"/>
</dbReference>
<evidence type="ECO:0000313" key="6">
    <source>
        <dbReference type="Proteomes" id="UP000316080"/>
    </source>
</evidence>
<dbReference type="Pfam" id="PF13242">
    <property type="entry name" value="Hydrolase_like"/>
    <property type="match status" value="1"/>
</dbReference>
<accession>A0A520KF89</accession>
<evidence type="ECO:0000256" key="2">
    <source>
        <dbReference type="ARBA" id="ARBA00022801"/>
    </source>
</evidence>
<dbReference type="InterPro" id="IPR036412">
    <property type="entry name" value="HAD-like_sf"/>
</dbReference>
<dbReference type="GO" id="GO:0005737">
    <property type="term" value="C:cytoplasm"/>
    <property type="evidence" value="ECO:0007669"/>
    <property type="project" value="TreeGrafter"/>
</dbReference>
<evidence type="ECO:0000313" key="4">
    <source>
        <dbReference type="EMBL" id="RZN55963.1"/>
    </source>
</evidence>
<organism evidence="4 6">
    <name type="scientific">Thermoproteota archaeon</name>
    <dbReference type="NCBI Taxonomy" id="2056631"/>
    <lineage>
        <taxon>Archaea</taxon>
        <taxon>Thermoproteota</taxon>
    </lineage>
</organism>
<keyword evidence="1" id="KW-0479">Metal-binding</keyword>
<reference evidence="4 6" key="2">
    <citation type="journal article" date="2019" name="Nat. Microbiol.">
        <title>Wide diversity of methane and short-chain alkane metabolisms in uncultured archaea.</title>
        <authorList>
            <person name="Borrel G."/>
            <person name="Adam P.S."/>
            <person name="McKay L.J."/>
            <person name="Chen L.X."/>
            <person name="Sierra-Garcia I.N."/>
            <person name="Sieber C.M."/>
            <person name="Letourneur Q."/>
            <person name="Ghozlane A."/>
            <person name="Andersen G.L."/>
            <person name="Li W.J."/>
            <person name="Hallam S.J."/>
            <person name="Muyzer G."/>
            <person name="de Oliveira V.M."/>
            <person name="Inskeep W.P."/>
            <person name="Banfield J.F."/>
            <person name="Gribaldo S."/>
        </authorList>
    </citation>
    <scope>NUCLEOTIDE SEQUENCE [LARGE SCALE GENOMIC DNA]</scope>
    <source>
        <strain evidence="4">Verst-YHS</strain>
    </source>
</reference>
<gene>
    <name evidence="5" type="ORF">DSO09_00075</name>
    <name evidence="4" type="ORF">EF809_03765</name>
</gene>
<dbReference type="PANTHER" id="PTHR19288:SF46">
    <property type="entry name" value="HALOACID DEHALOGENASE-LIKE HYDROLASE DOMAIN-CONTAINING PROTEIN 2"/>
    <property type="match status" value="1"/>
</dbReference>
<dbReference type="GO" id="GO:0016791">
    <property type="term" value="F:phosphatase activity"/>
    <property type="evidence" value="ECO:0007669"/>
    <property type="project" value="TreeGrafter"/>
</dbReference>
<dbReference type="AlphaFoldDB" id="A0A520KF89"/>